<dbReference type="InterPro" id="IPR013655">
    <property type="entry name" value="PAS_fold_3"/>
</dbReference>
<evidence type="ECO:0000313" key="5">
    <source>
        <dbReference type="EMBL" id="MFC3690114.1"/>
    </source>
</evidence>
<dbReference type="NCBIfam" id="TIGR00229">
    <property type="entry name" value="sensory_box"/>
    <property type="match status" value="2"/>
</dbReference>
<dbReference type="Pfam" id="PF01590">
    <property type="entry name" value="GAF"/>
    <property type="match status" value="1"/>
</dbReference>
<sequence length="824" mass="88140">MTGSPVGRQGTGPSGTWAEEPGRLRSATRFRHASGDHPAVNRLAALAAQLLRAAHAQVSLLTDVQTVAGGTGLRAGAVGSEGPLGDSLCTVTAASGGPLVVPDATADVRVSALPPVLDGTVRAYLGVPLVARGAVVGAMCVFGAEPRAWTEEEVGILEQLAASVVSELELRALDVELETDRLLWELAIDAGGVGTFDWDLQSGVLSWDDRLVALFGYTRDSFDESIEAFQARVHPADRDRVAAALQGAIDTAGVYESEYRVLLPDGRTRWVGARGRALPDEHGLSVRVVGAAYDTSARRDSEARVARVLESMSAAFYSLDRGWRFTYVNAEAERLLGRPRSELLGGVIWELFPGTVGSAFESGYRSAMEDGVQVTFDAYYPAPLDGWYELRVWPGDDGISVYFLEISERRAAQTQLQVAAAQASLLAEVTSGLTETVDPEVQAERLARMVVPTLGTWARVVLLEDDPRSRDHDGVRTVATWPSADVADDGRAGAADAHGGPEEDGGLGETFELRARGRTLGRLVLGPDGTGTAGSRGPRAEEVVARAALALDNARLHRQRRHLVEELQRSMLTEPPQPDHLQVTVRYRPAADDVQVGGDWYDAFLQPDGATVLVIGDVVGHDSAAAAAMAQVRTLLRAVAADRGEAPARVLTRVDTVMDTLQVVSTATVVVARLEQTEEELLRGVSRLRWANAGHPPPVLLGADGSTRVLEADEADLLLGIDPGTGRADREVLVERGSTLLLYTDGLVERRGQSLDEGIALLRTRLEELADLPLDELCDRLLDRLVPERADDDVALVAVRLHPQDRPRPPEAGPGTGSRNVPAG</sequence>
<dbReference type="InterPro" id="IPR036457">
    <property type="entry name" value="PPM-type-like_dom_sf"/>
</dbReference>
<evidence type="ECO:0000259" key="4">
    <source>
        <dbReference type="PROSITE" id="PS50113"/>
    </source>
</evidence>
<evidence type="ECO:0000313" key="6">
    <source>
        <dbReference type="Proteomes" id="UP001595685"/>
    </source>
</evidence>
<feature type="region of interest" description="Disordered" evidence="2">
    <location>
        <begin position="801"/>
        <end position="824"/>
    </location>
</feature>
<feature type="domain" description="PAS" evidence="3">
    <location>
        <begin position="301"/>
        <end position="371"/>
    </location>
</feature>
<dbReference type="SMART" id="SM00065">
    <property type="entry name" value="GAF"/>
    <property type="match status" value="1"/>
</dbReference>
<comment type="caution">
    <text evidence="5">The sequence shown here is derived from an EMBL/GenBank/DDBJ whole genome shotgun (WGS) entry which is preliminary data.</text>
</comment>
<feature type="region of interest" description="Disordered" evidence="2">
    <location>
        <begin position="482"/>
        <end position="508"/>
    </location>
</feature>
<dbReference type="InterPro" id="IPR001932">
    <property type="entry name" value="PPM-type_phosphatase-like_dom"/>
</dbReference>
<organism evidence="5 6">
    <name type="scientific">Aquipuribacter hungaricus</name>
    <dbReference type="NCBI Taxonomy" id="545624"/>
    <lineage>
        <taxon>Bacteria</taxon>
        <taxon>Bacillati</taxon>
        <taxon>Actinomycetota</taxon>
        <taxon>Actinomycetes</taxon>
        <taxon>Micrococcales</taxon>
        <taxon>Intrasporangiaceae</taxon>
        <taxon>Aquipuribacter</taxon>
    </lineage>
</organism>
<dbReference type="PANTHER" id="PTHR43156">
    <property type="entry name" value="STAGE II SPORULATION PROTEIN E-RELATED"/>
    <property type="match status" value="1"/>
</dbReference>
<dbReference type="RefSeq" id="WP_340292179.1">
    <property type="nucleotide sequence ID" value="NZ_JBBEOI010000062.1"/>
</dbReference>
<dbReference type="SUPFAM" id="SSF55785">
    <property type="entry name" value="PYP-like sensor domain (PAS domain)"/>
    <property type="match status" value="2"/>
</dbReference>
<evidence type="ECO:0000256" key="2">
    <source>
        <dbReference type="SAM" id="MobiDB-lite"/>
    </source>
</evidence>
<keyword evidence="1" id="KW-0378">Hydrolase</keyword>
<feature type="region of interest" description="Disordered" evidence="2">
    <location>
        <begin position="1"/>
        <end position="21"/>
    </location>
</feature>
<dbReference type="InterPro" id="IPR052016">
    <property type="entry name" value="Bact_Sigma-Reg"/>
</dbReference>
<dbReference type="PROSITE" id="PS50113">
    <property type="entry name" value="PAC"/>
    <property type="match status" value="1"/>
</dbReference>
<gene>
    <name evidence="5" type="ORF">ACFOLH_17340</name>
</gene>
<dbReference type="InterPro" id="IPR035965">
    <property type="entry name" value="PAS-like_dom_sf"/>
</dbReference>
<dbReference type="Pfam" id="PF08447">
    <property type="entry name" value="PAS_3"/>
    <property type="match status" value="1"/>
</dbReference>
<dbReference type="CDD" id="cd00130">
    <property type="entry name" value="PAS"/>
    <property type="match status" value="2"/>
</dbReference>
<keyword evidence="6" id="KW-1185">Reference proteome</keyword>
<dbReference type="EMBL" id="JBHRWW010000016">
    <property type="protein sequence ID" value="MFC3690114.1"/>
    <property type="molecule type" value="Genomic_DNA"/>
</dbReference>
<dbReference type="Gene3D" id="3.60.40.10">
    <property type="entry name" value="PPM-type phosphatase domain"/>
    <property type="match status" value="1"/>
</dbReference>
<dbReference type="SUPFAM" id="SSF81606">
    <property type="entry name" value="PP2C-like"/>
    <property type="match status" value="1"/>
</dbReference>
<dbReference type="PROSITE" id="PS50112">
    <property type="entry name" value="PAS"/>
    <property type="match status" value="2"/>
</dbReference>
<protein>
    <submittedName>
        <fullName evidence="5">SpoIIE family protein phosphatase</fullName>
    </submittedName>
</protein>
<feature type="domain" description="PAC" evidence="4">
    <location>
        <begin position="255"/>
        <end position="307"/>
    </location>
</feature>
<dbReference type="Gene3D" id="3.30.450.20">
    <property type="entry name" value="PAS domain"/>
    <property type="match status" value="2"/>
</dbReference>
<reference evidence="6" key="1">
    <citation type="journal article" date="2019" name="Int. J. Syst. Evol. Microbiol.">
        <title>The Global Catalogue of Microorganisms (GCM) 10K type strain sequencing project: providing services to taxonomists for standard genome sequencing and annotation.</title>
        <authorList>
            <consortium name="The Broad Institute Genomics Platform"/>
            <consortium name="The Broad Institute Genome Sequencing Center for Infectious Disease"/>
            <person name="Wu L."/>
            <person name="Ma J."/>
        </authorList>
    </citation>
    <scope>NUCLEOTIDE SEQUENCE [LARGE SCALE GENOMIC DNA]</scope>
    <source>
        <strain evidence="6">NCAIM B.02333</strain>
    </source>
</reference>
<dbReference type="Pfam" id="PF07228">
    <property type="entry name" value="SpoIIE"/>
    <property type="match status" value="1"/>
</dbReference>
<dbReference type="Pfam" id="PF08448">
    <property type="entry name" value="PAS_4"/>
    <property type="match status" value="1"/>
</dbReference>
<dbReference type="InterPro" id="IPR000014">
    <property type="entry name" value="PAS"/>
</dbReference>
<dbReference type="Proteomes" id="UP001595685">
    <property type="component" value="Unassembled WGS sequence"/>
</dbReference>
<dbReference type="Gene3D" id="2.10.70.100">
    <property type="match status" value="1"/>
</dbReference>
<dbReference type="SUPFAM" id="SSF55781">
    <property type="entry name" value="GAF domain-like"/>
    <property type="match status" value="1"/>
</dbReference>
<feature type="domain" description="PAS" evidence="3">
    <location>
        <begin position="196"/>
        <end position="252"/>
    </location>
</feature>
<proteinExistence type="predicted"/>
<name>A0ABV7WK20_9MICO</name>
<evidence type="ECO:0000256" key="1">
    <source>
        <dbReference type="ARBA" id="ARBA00022801"/>
    </source>
</evidence>
<dbReference type="InterPro" id="IPR013656">
    <property type="entry name" value="PAS_4"/>
</dbReference>
<dbReference type="InterPro" id="IPR003018">
    <property type="entry name" value="GAF"/>
</dbReference>
<dbReference type="SMART" id="SM00331">
    <property type="entry name" value="PP2C_SIG"/>
    <property type="match status" value="1"/>
</dbReference>
<dbReference type="InterPro" id="IPR029016">
    <property type="entry name" value="GAF-like_dom_sf"/>
</dbReference>
<dbReference type="PANTHER" id="PTHR43156:SF2">
    <property type="entry name" value="STAGE II SPORULATION PROTEIN E"/>
    <property type="match status" value="1"/>
</dbReference>
<accession>A0ABV7WK20</accession>
<dbReference type="InterPro" id="IPR000700">
    <property type="entry name" value="PAS-assoc_C"/>
</dbReference>
<dbReference type="Gene3D" id="3.30.450.40">
    <property type="match status" value="1"/>
</dbReference>
<evidence type="ECO:0000259" key="3">
    <source>
        <dbReference type="PROSITE" id="PS50112"/>
    </source>
</evidence>
<dbReference type="SMART" id="SM00091">
    <property type="entry name" value="PAS"/>
    <property type="match status" value="2"/>
</dbReference>